<dbReference type="RefSeq" id="WP_121012694.1">
    <property type="nucleotide sequence ID" value="NZ_RCCJ01000001.1"/>
</dbReference>
<dbReference type="GO" id="GO:0036430">
    <property type="term" value="F:CMP kinase activity"/>
    <property type="evidence" value="ECO:0007669"/>
    <property type="project" value="RHEA"/>
</dbReference>
<dbReference type="Pfam" id="PF02224">
    <property type="entry name" value="Cytidylate_kin"/>
    <property type="match status" value="1"/>
</dbReference>
<keyword evidence="8" id="KW-0963">Cytoplasm</keyword>
<evidence type="ECO:0000256" key="5">
    <source>
        <dbReference type="ARBA" id="ARBA00022840"/>
    </source>
</evidence>
<keyword evidence="11" id="KW-1185">Reference proteome</keyword>
<dbReference type="SUPFAM" id="SSF52540">
    <property type="entry name" value="P-loop containing nucleoside triphosphate hydrolases"/>
    <property type="match status" value="1"/>
</dbReference>
<evidence type="ECO:0000256" key="1">
    <source>
        <dbReference type="ARBA" id="ARBA00009427"/>
    </source>
</evidence>
<keyword evidence="4 8" id="KW-0418">Kinase</keyword>
<dbReference type="Proteomes" id="UP000267841">
    <property type="component" value="Unassembled WGS sequence"/>
</dbReference>
<evidence type="ECO:0000259" key="9">
    <source>
        <dbReference type="Pfam" id="PF02224"/>
    </source>
</evidence>
<evidence type="ECO:0000313" key="11">
    <source>
        <dbReference type="Proteomes" id="UP000267841"/>
    </source>
</evidence>
<evidence type="ECO:0000256" key="7">
    <source>
        <dbReference type="ARBA" id="ARBA00048478"/>
    </source>
</evidence>
<dbReference type="CDD" id="cd02020">
    <property type="entry name" value="CMPK"/>
    <property type="match status" value="1"/>
</dbReference>
<dbReference type="GO" id="GO:0005524">
    <property type="term" value="F:ATP binding"/>
    <property type="evidence" value="ECO:0007669"/>
    <property type="project" value="UniProtKB-UniRule"/>
</dbReference>
<dbReference type="InterPro" id="IPR011994">
    <property type="entry name" value="Cytidylate_kinase_dom"/>
</dbReference>
<evidence type="ECO:0000313" key="10">
    <source>
        <dbReference type="EMBL" id="RLJ71374.1"/>
    </source>
</evidence>
<accession>A0A497XSU7</accession>
<dbReference type="OrthoDB" id="9807434at2"/>
<keyword evidence="3 8" id="KW-0547">Nucleotide-binding</keyword>
<sequence>MKITIDGPAGSGKSTVARELSVRLNLPYLETGTAYRAAGYLLLRGKGENFSLSWEDLKSLLTELEIIPMVGETVVKVGGKRLEGELRDERVGKMASLVGTVKEFREYINELFRSVIGERQAVVEGRDAGTNIFPDAELKLFITATPEERARRRYEQLKKLGKTANYDEILTEIIERDKRDMEREIAPLKPAPDAVIIDTTGRSVEEVLSQILELIKEKV</sequence>
<evidence type="ECO:0000256" key="6">
    <source>
        <dbReference type="ARBA" id="ARBA00047615"/>
    </source>
</evidence>
<dbReference type="HAMAP" id="MF_00238">
    <property type="entry name" value="Cytidyl_kinase_type1"/>
    <property type="match status" value="1"/>
</dbReference>
<comment type="similarity">
    <text evidence="1 8">Belongs to the cytidylate kinase family. Type 1 subfamily.</text>
</comment>
<feature type="domain" description="Cytidylate kinase" evidence="9">
    <location>
        <begin position="3"/>
        <end position="216"/>
    </location>
</feature>
<keyword evidence="5 8" id="KW-0067">ATP-binding</keyword>
<comment type="catalytic activity">
    <reaction evidence="6 8">
        <text>dCMP + ATP = dCDP + ADP</text>
        <dbReference type="Rhea" id="RHEA:25094"/>
        <dbReference type="ChEBI" id="CHEBI:30616"/>
        <dbReference type="ChEBI" id="CHEBI:57566"/>
        <dbReference type="ChEBI" id="CHEBI:58593"/>
        <dbReference type="ChEBI" id="CHEBI:456216"/>
        <dbReference type="EC" id="2.7.4.25"/>
    </reaction>
</comment>
<evidence type="ECO:0000256" key="2">
    <source>
        <dbReference type="ARBA" id="ARBA00022679"/>
    </source>
</evidence>
<dbReference type="EC" id="2.7.4.25" evidence="8"/>
<protein>
    <recommendedName>
        <fullName evidence="8">Cytidylate kinase</fullName>
        <shortName evidence="8">CK</shortName>
        <ecNumber evidence="8">2.7.4.25</ecNumber>
    </recommendedName>
    <alternativeName>
        <fullName evidence="8">Cytidine monophosphate kinase</fullName>
        <shortName evidence="8">CMP kinase</shortName>
    </alternativeName>
</protein>
<dbReference type="GO" id="GO:0005737">
    <property type="term" value="C:cytoplasm"/>
    <property type="evidence" value="ECO:0007669"/>
    <property type="project" value="UniProtKB-SubCell"/>
</dbReference>
<proteinExistence type="inferred from homology"/>
<dbReference type="AlphaFoldDB" id="A0A497XSU7"/>
<dbReference type="EMBL" id="RCCJ01000001">
    <property type="protein sequence ID" value="RLJ71374.1"/>
    <property type="molecule type" value="Genomic_DNA"/>
</dbReference>
<organism evidence="10 11">
    <name type="scientific">Hydrogenivirga caldilitoris</name>
    <dbReference type="NCBI Taxonomy" id="246264"/>
    <lineage>
        <taxon>Bacteria</taxon>
        <taxon>Pseudomonadati</taxon>
        <taxon>Aquificota</taxon>
        <taxon>Aquificia</taxon>
        <taxon>Aquificales</taxon>
        <taxon>Aquificaceae</taxon>
        <taxon>Hydrogenivirga</taxon>
    </lineage>
</organism>
<evidence type="ECO:0000256" key="3">
    <source>
        <dbReference type="ARBA" id="ARBA00022741"/>
    </source>
</evidence>
<feature type="binding site" evidence="8">
    <location>
        <begin position="7"/>
        <end position="15"/>
    </location>
    <ligand>
        <name>ATP</name>
        <dbReference type="ChEBI" id="CHEBI:30616"/>
    </ligand>
</feature>
<dbReference type="Gene3D" id="3.40.50.300">
    <property type="entry name" value="P-loop containing nucleotide triphosphate hydrolases"/>
    <property type="match status" value="1"/>
</dbReference>
<dbReference type="GO" id="GO:0036431">
    <property type="term" value="F:dCMP kinase activity"/>
    <property type="evidence" value="ECO:0007669"/>
    <property type="project" value="InterPro"/>
</dbReference>
<dbReference type="GO" id="GO:0006220">
    <property type="term" value="P:pyrimidine nucleotide metabolic process"/>
    <property type="evidence" value="ECO:0007669"/>
    <property type="project" value="UniProtKB-UniRule"/>
</dbReference>
<comment type="subcellular location">
    <subcellularLocation>
        <location evidence="8">Cytoplasm</location>
    </subcellularLocation>
</comment>
<dbReference type="InterPro" id="IPR027417">
    <property type="entry name" value="P-loop_NTPase"/>
</dbReference>
<keyword evidence="2 8" id="KW-0808">Transferase</keyword>
<gene>
    <name evidence="8" type="primary">cmk</name>
    <name evidence="10" type="ORF">BCF55_1676</name>
</gene>
<name>A0A497XSU7_9AQUI</name>
<reference evidence="10 11" key="1">
    <citation type="submission" date="2018-10" db="EMBL/GenBank/DDBJ databases">
        <title>Genomic Encyclopedia of Archaeal and Bacterial Type Strains, Phase II (KMG-II): from individual species to whole genera.</title>
        <authorList>
            <person name="Goeker M."/>
        </authorList>
    </citation>
    <scope>NUCLEOTIDE SEQUENCE [LARGE SCALE GENOMIC DNA]</scope>
    <source>
        <strain evidence="10 11">DSM 16510</strain>
    </source>
</reference>
<dbReference type="NCBIfam" id="TIGR00017">
    <property type="entry name" value="cmk"/>
    <property type="match status" value="1"/>
</dbReference>
<evidence type="ECO:0000256" key="8">
    <source>
        <dbReference type="HAMAP-Rule" id="MF_00238"/>
    </source>
</evidence>
<dbReference type="InterPro" id="IPR003136">
    <property type="entry name" value="Cytidylate_kin"/>
</dbReference>
<evidence type="ECO:0000256" key="4">
    <source>
        <dbReference type="ARBA" id="ARBA00022777"/>
    </source>
</evidence>
<comment type="caution">
    <text evidence="10">The sequence shown here is derived from an EMBL/GenBank/DDBJ whole genome shotgun (WGS) entry which is preliminary data.</text>
</comment>
<comment type="catalytic activity">
    <reaction evidence="7 8">
        <text>CMP + ATP = CDP + ADP</text>
        <dbReference type="Rhea" id="RHEA:11600"/>
        <dbReference type="ChEBI" id="CHEBI:30616"/>
        <dbReference type="ChEBI" id="CHEBI:58069"/>
        <dbReference type="ChEBI" id="CHEBI:60377"/>
        <dbReference type="ChEBI" id="CHEBI:456216"/>
        <dbReference type="EC" id="2.7.4.25"/>
    </reaction>
</comment>